<sequence>MSIHNGIKNICGFFLKRRRTEPFNIYICRFLLWLFILLIMVGYTIIEAFNIMNEIPVMHTKYNESDFLPAPAVLISAPNKYSLEVSYKNNRYIIGNSTTADWQVGLDHCSKYMHKINNSVLLLPDANYTFTSEVSRKTLNIFSNALTSGVIFNDGSTSDGFSFSIYDQTLAPSTKDLKIYSHATFDYKFVKTLETLNKYNLIYNCTHFMLCSRNLRRVTMPSISNYLGIPSSQIEEYYIKLNLQTFSQSFGSTGNTPYYADIEIFYQNFLVAIEQEFKKLKYLLNLHYYALNLLSKLGGALTLALTVVVYLCTSWDRNSNHRH</sequence>
<evidence type="ECO:0000313" key="2">
    <source>
        <dbReference type="EMBL" id="RIB26529.1"/>
    </source>
</evidence>
<feature type="transmembrane region" description="Helical" evidence="1">
    <location>
        <begin position="288"/>
        <end position="312"/>
    </location>
</feature>
<gene>
    <name evidence="2" type="ORF">C2G38_2163196</name>
</gene>
<dbReference type="Proteomes" id="UP000266673">
    <property type="component" value="Unassembled WGS sequence"/>
</dbReference>
<dbReference type="EMBL" id="QKWP01000133">
    <property type="protein sequence ID" value="RIB26529.1"/>
    <property type="molecule type" value="Genomic_DNA"/>
</dbReference>
<reference evidence="2 3" key="1">
    <citation type="submission" date="2018-06" db="EMBL/GenBank/DDBJ databases">
        <title>Comparative genomics reveals the genomic features of Rhizophagus irregularis, R. cerebriforme, R. diaphanum and Gigaspora rosea, and their symbiotic lifestyle signature.</title>
        <authorList>
            <person name="Morin E."/>
            <person name="San Clemente H."/>
            <person name="Chen E.C.H."/>
            <person name="De La Providencia I."/>
            <person name="Hainaut M."/>
            <person name="Kuo A."/>
            <person name="Kohler A."/>
            <person name="Murat C."/>
            <person name="Tang N."/>
            <person name="Roy S."/>
            <person name="Loubradou J."/>
            <person name="Henrissat B."/>
            <person name="Grigoriev I.V."/>
            <person name="Corradi N."/>
            <person name="Roux C."/>
            <person name="Martin F.M."/>
        </authorList>
    </citation>
    <scope>NUCLEOTIDE SEQUENCE [LARGE SCALE GENOMIC DNA]</scope>
    <source>
        <strain evidence="2 3">DAOM 194757</strain>
    </source>
</reference>
<dbReference type="AlphaFoldDB" id="A0A397VZT0"/>
<keyword evidence="3" id="KW-1185">Reference proteome</keyword>
<keyword evidence="1" id="KW-1133">Transmembrane helix</keyword>
<comment type="caution">
    <text evidence="2">The sequence shown here is derived from an EMBL/GenBank/DDBJ whole genome shotgun (WGS) entry which is preliminary data.</text>
</comment>
<evidence type="ECO:0000256" key="1">
    <source>
        <dbReference type="SAM" id="Phobius"/>
    </source>
</evidence>
<dbReference type="OrthoDB" id="10349389at2759"/>
<organism evidence="2 3">
    <name type="scientific">Gigaspora rosea</name>
    <dbReference type="NCBI Taxonomy" id="44941"/>
    <lineage>
        <taxon>Eukaryota</taxon>
        <taxon>Fungi</taxon>
        <taxon>Fungi incertae sedis</taxon>
        <taxon>Mucoromycota</taxon>
        <taxon>Glomeromycotina</taxon>
        <taxon>Glomeromycetes</taxon>
        <taxon>Diversisporales</taxon>
        <taxon>Gigasporaceae</taxon>
        <taxon>Gigaspora</taxon>
    </lineage>
</organism>
<proteinExistence type="predicted"/>
<accession>A0A397VZT0</accession>
<feature type="transmembrane region" description="Helical" evidence="1">
    <location>
        <begin position="26"/>
        <end position="46"/>
    </location>
</feature>
<name>A0A397VZT0_9GLOM</name>
<evidence type="ECO:0000313" key="3">
    <source>
        <dbReference type="Proteomes" id="UP000266673"/>
    </source>
</evidence>
<keyword evidence="1" id="KW-0472">Membrane</keyword>
<keyword evidence="1" id="KW-0812">Transmembrane</keyword>
<protein>
    <submittedName>
        <fullName evidence="2">Uncharacterized protein</fullName>
    </submittedName>
</protein>